<dbReference type="PANTHER" id="PTHR47824">
    <property type="entry name" value="UBIQUITIN-LIKE DOMAIN-CONTAINING PROTEIN"/>
    <property type="match status" value="1"/>
</dbReference>
<reference evidence="1 2" key="1">
    <citation type="submission" date="2023-11" db="EMBL/GenBank/DDBJ databases">
        <authorList>
            <person name="Cook R."/>
            <person name="Crisci M."/>
            <person name="Pye H."/>
            <person name="Adriaenssens E."/>
            <person name="Santini J."/>
        </authorList>
    </citation>
    <scope>NUCLEOTIDE SEQUENCE [LARGE SCALE GENOMIC DNA]</scope>
    <source>
        <strain evidence="1">Lak_Megaphage_Sonny</strain>
    </source>
</reference>
<dbReference type="Proteomes" id="UP001358193">
    <property type="component" value="Segment"/>
</dbReference>
<dbReference type="EMBL" id="OR769223">
    <property type="protein sequence ID" value="WQJ53398.1"/>
    <property type="molecule type" value="Genomic_DNA"/>
</dbReference>
<accession>A0ABZ0Z5V8</accession>
<evidence type="ECO:0000313" key="2">
    <source>
        <dbReference type="Proteomes" id="UP001358193"/>
    </source>
</evidence>
<sequence>MGCGSFSQDSYIRYCKSTGRSYNTATDRASGQFYKETSLNEAMNPKNVIRECVNNEEHPNTVPVILGLDVTGSMGSACKETAEALAKIVKTLYNKFKDVEIMIMGIGDFVYDKAPLQVGQFESDVRIAADLDKIYMEHGGGGNNYESYSAAWYFGLYHTKLDCYDLQKHKGIIITMGDEPLNPNLSNHDINKFIGDTLQANVETPNLYEEASKKFDIFHIAVDDPHDCYERNADDIEKTFRPLLGQNLVISNISKLSDTICDCISKSIEARTSFNALNENVLTTNEKGEITW</sequence>
<protein>
    <recommendedName>
        <fullName evidence="3">VWFA domain-containing protein</fullName>
    </recommendedName>
</protein>
<keyword evidence="2" id="KW-1185">Reference proteome</keyword>
<organism evidence="1 2">
    <name type="scientific">phage Lak_Megaphage_Sonny</name>
    <dbReference type="NCBI Taxonomy" id="3109229"/>
    <lineage>
        <taxon>Viruses</taxon>
        <taxon>Duplodnaviria</taxon>
        <taxon>Heunggongvirae</taxon>
        <taxon>Uroviricota</taxon>
        <taxon>Caudoviricetes</taxon>
        <taxon>Caudoviricetes code 15 clade</taxon>
    </lineage>
</organism>
<evidence type="ECO:0000313" key="1">
    <source>
        <dbReference type="EMBL" id="WQJ53398.1"/>
    </source>
</evidence>
<dbReference type="PANTHER" id="PTHR47824:SF3">
    <property type="entry name" value="UBIQUITIN-LIKE DOMAIN-CONTAINING PROTEIN"/>
    <property type="match status" value="1"/>
</dbReference>
<name>A0ABZ0Z5V8_9CAUD</name>
<evidence type="ECO:0008006" key="3">
    <source>
        <dbReference type="Google" id="ProtNLM"/>
    </source>
</evidence>
<proteinExistence type="predicted"/>